<protein>
    <submittedName>
        <fullName evidence="2">Uncharacterized protein</fullName>
    </submittedName>
</protein>
<feature type="compositionally biased region" description="Polar residues" evidence="1">
    <location>
        <begin position="235"/>
        <end position="247"/>
    </location>
</feature>
<accession>A0ABR1YDL9</accession>
<evidence type="ECO:0000313" key="2">
    <source>
        <dbReference type="EMBL" id="KAK8225927.1"/>
    </source>
</evidence>
<comment type="caution">
    <text evidence="2">The sequence shown here is derived from an EMBL/GenBank/DDBJ whole genome shotgun (WGS) entry which is preliminary data.</text>
</comment>
<feature type="region of interest" description="Disordered" evidence="1">
    <location>
        <begin position="44"/>
        <end position="86"/>
    </location>
</feature>
<sequence length="247" mass="28221">MTGFRAWRRAFRMKAKALLCTRHDEAEEETPLAVRRVANDTLLNGPYKNKYARRDPREQDTRRNDSSEVQRRPSGRSTANSRAYNEVQVLNHSKSSVSADVRKLGSKYFSRMLTRSTLQEVVWRHGMPQETDSLYQSKSRGAGAYAAPDLPTRFNPQTRALQPAIDKFKLAVRNGVHQENANEDEKIRDLRPEEVGTRRFPYRLSFAMPTDVSQSKCHDSNVFARGPAEKCPASLRSTSSQESIWSE</sequence>
<gene>
    <name evidence="2" type="ORF">HDK90DRAFT_469630</name>
</gene>
<feature type="compositionally biased region" description="Basic and acidic residues" evidence="1">
    <location>
        <begin position="52"/>
        <end position="71"/>
    </location>
</feature>
<keyword evidence="3" id="KW-1185">Reference proteome</keyword>
<evidence type="ECO:0000313" key="3">
    <source>
        <dbReference type="Proteomes" id="UP001492380"/>
    </source>
</evidence>
<reference evidence="2 3" key="1">
    <citation type="submission" date="2024-04" db="EMBL/GenBank/DDBJ databases">
        <title>Phyllosticta paracitricarpa is synonymous to the EU quarantine fungus P. citricarpa based on phylogenomic analyses.</title>
        <authorList>
            <consortium name="Lawrence Berkeley National Laboratory"/>
            <person name="Van Ingen-Buijs V.A."/>
            <person name="Van Westerhoven A.C."/>
            <person name="Haridas S."/>
            <person name="Skiadas P."/>
            <person name="Martin F."/>
            <person name="Groenewald J.Z."/>
            <person name="Crous P.W."/>
            <person name="Seidl M.F."/>
        </authorList>
    </citation>
    <scope>NUCLEOTIDE SEQUENCE [LARGE SCALE GENOMIC DNA]</scope>
    <source>
        <strain evidence="2 3">CBS 123374</strain>
    </source>
</reference>
<dbReference type="EMBL" id="JBBWRZ010000011">
    <property type="protein sequence ID" value="KAK8225927.1"/>
    <property type="molecule type" value="Genomic_DNA"/>
</dbReference>
<feature type="compositionally biased region" description="Polar residues" evidence="1">
    <location>
        <begin position="75"/>
        <end position="86"/>
    </location>
</feature>
<organism evidence="2 3">
    <name type="scientific">Phyllosticta capitalensis</name>
    <dbReference type="NCBI Taxonomy" id="121624"/>
    <lineage>
        <taxon>Eukaryota</taxon>
        <taxon>Fungi</taxon>
        <taxon>Dikarya</taxon>
        <taxon>Ascomycota</taxon>
        <taxon>Pezizomycotina</taxon>
        <taxon>Dothideomycetes</taxon>
        <taxon>Dothideomycetes incertae sedis</taxon>
        <taxon>Botryosphaeriales</taxon>
        <taxon>Phyllostictaceae</taxon>
        <taxon>Phyllosticta</taxon>
    </lineage>
</organism>
<feature type="region of interest" description="Disordered" evidence="1">
    <location>
        <begin position="224"/>
        <end position="247"/>
    </location>
</feature>
<dbReference type="Proteomes" id="UP001492380">
    <property type="component" value="Unassembled WGS sequence"/>
</dbReference>
<evidence type="ECO:0000256" key="1">
    <source>
        <dbReference type="SAM" id="MobiDB-lite"/>
    </source>
</evidence>
<proteinExistence type="predicted"/>
<name>A0ABR1YDL9_9PEZI</name>